<accession>A0A7S0VUC9</accession>
<dbReference type="InterPro" id="IPR013658">
    <property type="entry name" value="SGL"/>
</dbReference>
<dbReference type="InterPro" id="IPR051288">
    <property type="entry name" value="Serum_paraoxonase/arylesterase"/>
</dbReference>
<dbReference type="AlphaFoldDB" id="A0A7S0VUC9"/>
<dbReference type="PANTHER" id="PTHR11799:SF12">
    <property type="entry name" value="PARAOXONASE-RELATED"/>
    <property type="match status" value="1"/>
</dbReference>
<evidence type="ECO:0000313" key="3">
    <source>
        <dbReference type="EMBL" id="CAD8795046.1"/>
    </source>
</evidence>
<dbReference type="Pfam" id="PF08450">
    <property type="entry name" value="SGL"/>
    <property type="match status" value="1"/>
</dbReference>
<dbReference type="EMBL" id="HBFN01015038">
    <property type="protein sequence ID" value="CAD8795046.1"/>
    <property type="molecule type" value="Transcribed_RNA"/>
</dbReference>
<gene>
    <name evidence="3" type="ORF">HTEP1355_LOCUS8685</name>
</gene>
<dbReference type="InterPro" id="IPR011042">
    <property type="entry name" value="6-blade_b-propeller_TolB-like"/>
</dbReference>
<dbReference type="SUPFAM" id="SSF63829">
    <property type="entry name" value="Calcium-dependent phosphotriesterase"/>
    <property type="match status" value="1"/>
</dbReference>
<evidence type="ECO:0000259" key="2">
    <source>
        <dbReference type="Pfam" id="PF08450"/>
    </source>
</evidence>
<reference evidence="3" key="1">
    <citation type="submission" date="2021-01" db="EMBL/GenBank/DDBJ databases">
        <authorList>
            <person name="Corre E."/>
            <person name="Pelletier E."/>
            <person name="Niang G."/>
            <person name="Scheremetjew M."/>
            <person name="Finn R."/>
            <person name="Kale V."/>
            <person name="Holt S."/>
            <person name="Cochrane G."/>
            <person name="Meng A."/>
            <person name="Brown T."/>
            <person name="Cohen L."/>
        </authorList>
    </citation>
    <scope>NUCLEOTIDE SEQUENCE</scope>
    <source>
        <strain evidence="3">CCMP443</strain>
    </source>
</reference>
<dbReference type="Gene3D" id="2.120.10.30">
    <property type="entry name" value="TolB, C-terminal domain"/>
    <property type="match status" value="1"/>
</dbReference>
<feature type="domain" description="SMP-30/Gluconolactonase/LRE-like region" evidence="2">
    <location>
        <begin position="177"/>
        <end position="307"/>
    </location>
</feature>
<feature type="chain" id="PRO_5030504188" description="SMP-30/Gluconolactonase/LRE-like region domain-containing protein" evidence="1">
    <location>
        <begin position="25"/>
        <end position="386"/>
    </location>
</feature>
<feature type="signal peptide" evidence="1">
    <location>
        <begin position="1"/>
        <end position="24"/>
    </location>
</feature>
<proteinExistence type="predicted"/>
<name>A0A7S0VUC9_9CRYP</name>
<dbReference type="PANTHER" id="PTHR11799">
    <property type="entry name" value="PARAOXONASE"/>
    <property type="match status" value="1"/>
</dbReference>
<keyword evidence="1" id="KW-0732">Signal</keyword>
<protein>
    <recommendedName>
        <fullName evidence="2">SMP-30/Gluconolactonase/LRE-like region domain-containing protein</fullName>
    </recommendedName>
</protein>
<evidence type="ECO:0000256" key="1">
    <source>
        <dbReference type="SAM" id="SignalP"/>
    </source>
</evidence>
<organism evidence="3">
    <name type="scientific">Hemiselmis tepida</name>
    <dbReference type="NCBI Taxonomy" id="464990"/>
    <lineage>
        <taxon>Eukaryota</taxon>
        <taxon>Cryptophyceae</taxon>
        <taxon>Cryptomonadales</taxon>
        <taxon>Hemiselmidaceae</taxon>
        <taxon>Hemiselmis</taxon>
    </lineage>
</organism>
<sequence length="386" mass="41570">MCGLPGWVALGALAAFMTMKAYEAGEFKTLRTHDLEGCRLLGTDEGLVGAEDIHFGRNGVALMSSDDRWYWETDLLQNFSIRVRNAKAQGGIFSYDPATDRVSRLRHAGNSFPRDFHPHGISILPRAGFEGAEDSGGATRVFAVNHRKDGDAVEVFEATPDELRHVRSVKSSLWKNINDVAAAGGGFYVTNYMERAPVTHPLAIPELLNLQVEIGAAGYVLWCRHDAGQGEEPCVRVLGGLRMPNGVELSPDGRRVFVVESLGQRVVSYNVPPEGHGGDLLPEKTLYLGSACDNLSLSPSGRVYTACHPKAMTLKFLHSKRPSAFRSPSQVISFSQSLTSVREELLSADGSPLSASSAAAFFGSSLLVGGIHDPGFLACPGRTEAA</sequence>